<sequence>MEMTIINGSETRRQTGNQAWPGNAEGEIGRKIAKLALALKGLIQRDMASVTVTDANRLCDDIIAEAERVEGLETVAAFGGAHG</sequence>
<dbReference type="KEGG" id="das:Daes_2426"/>
<dbReference type="HOGENOM" id="CLU_2537052_0_0_7"/>
<dbReference type="EMBL" id="CP002431">
    <property type="protein sequence ID" value="ADU63431.1"/>
    <property type="molecule type" value="Genomic_DNA"/>
</dbReference>
<name>E6VUC4_PSEA9</name>
<keyword evidence="3" id="KW-1185">Reference proteome</keyword>
<dbReference type="STRING" id="643562.Daes_2426"/>
<reference evidence="2 3" key="2">
    <citation type="journal article" date="2014" name="Genome Announc.">
        <title>Complete Genome Sequence of the Subsurface, Mesophilic Sulfate-Reducing Bacterium Desulfovibrio aespoeensis Aspo-2.</title>
        <authorList>
            <person name="Pedersen K."/>
            <person name="Bengtsson A."/>
            <person name="Edlund J."/>
            <person name="Rabe L."/>
            <person name="Hazen T."/>
            <person name="Chakraborty R."/>
            <person name="Goodwin L."/>
            <person name="Shapiro N."/>
        </authorList>
    </citation>
    <scope>NUCLEOTIDE SEQUENCE [LARGE SCALE GENOMIC DNA]</scope>
    <source>
        <strain evidence="3">ATCC 700646 / DSM 10631 / Aspo-2</strain>
    </source>
</reference>
<dbReference type="AlphaFoldDB" id="E6VUC4"/>
<feature type="compositionally biased region" description="Polar residues" evidence="1">
    <location>
        <begin position="1"/>
        <end position="20"/>
    </location>
</feature>
<protein>
    <submittedName>
        <fullName evidence="2">Uncharacterized protein</fullName>
    </submittedName>
</protein>
<reference evidence="3" key="1">
    <citation type="submission" date="2010-12" db="EMBL/GenBank/DDBJ databases">
        <title>Complete sequence of Desulfovibrio aespoeensis Aspo-2.</title>
        <authorList>
            <consortium name="US DOE Joint Genome Institute"/>
            <person name="Lucas S."/>
            <person name="Copeland A."/>
            <person name="Lapidus A."/>
            <person name="Cheng J.-F."/>
            <person name="Goodwin L."/>
            <person name="Pitluck S."/>
            <person name="Chertkov O."/>
            <person name="Misra M."/>
            <person name="Detter J.C."/>
            <person name="Han C."/>
            <person name="Tapia R."/>
            <person name="Land M."/>
            <person name="Hauser L."/>
            <person name="Kyrpides N."/>
            <person name="Ivanova N."/>
            <person name="Ovchinnikova G."/>
            <person name="Pedersen K."/>
            <person name="Jagevall S."/>
            <person name="Hazen T."/>
            <person name="Woyke T."/>
        </authorList>
    </citation>
    <scope>NUCLEOTIDE SEQUENCE [LARGE SCALE GENOMIC DNA]</scope>
    <source>
        <strain evidence="3">ATCC 700646 / DSM 10631 / Aspo-2</strain>
    </source>
</reference>
<organism evidence="2 3">
    <name type="scientific">Pseudodesulfovibrio aespoeensis (strain ATCC 700646 / DSM 10631 / Aspo-2)</name>
    <name type="common">Desulfovibrio aespoeensis</name>
    <dbReference type="NCBI Taxonomy" id="643562"/>
    <lineage>
        <taxon>Bacteria</taxon>
        <taxon>Pseudomonadati</taxon>
        <taxon>Thermodesulfobacteriota</taxon>
        <taxon>Desulfovibrionia</taxon>
        <taxon>Desulfovibrionales</taxon>
        <taxon>Desulfovibrionaceae</taxon>
    </lineage>
</organism>
<evidence type="ECO:0000256" key="1">
    <source>
        <dbReference type="SAM" id="MobiDB-lite"/>
    </source>
</evidence>
<gene>
    <name evidence="2" type="ordered locus">Daes_2426</name>
</gene>
<evidence type="ECO:0000313" key="3">
    <source>
        <dbReference type="Proteomes" id="UP000002191"/>
    </source>
</evidence>
<accession>E6VUC4</accession>
<evidence type="ECO:0000313" key="2">
    <source>
        <dbReference type="EMBL" id="ADU63431.1"/>
    </source>
</evidence>
<proteinExistence type="predicted"/>
<feature type="region of interest" description="Disordered" evidence="1">
    <location>
        <begin position="1"/>
        <end position="24"/>
    </location>
</feature>
<dbReference type="Proteomes" id="UP000002191">
    <property type="component" value="Chromosome"/>
</dbReference>